<accession>A0A0G4HUL6</accession>
<feature type="non-terminal residue" evidence="1">
    <location>
        <position position="1"/>
    </location>
</feature>
<evidence type="ECO:0000313" key="1">
    <source>
        <dbReference type="EMBL" id="CEM48061.1"/>
    </source>
</evidence>
<sequence>GDAGALEAFCVLWVSPLPLVARELMGAVVELAVST</sequence>
<name>A0A0G4HUL6_9ALVE</name>
<gene>
    <name evidence="1" type="ORF">Cvel_31843</name>
</gene>
<dbReference type="VEuPathDB" id="CryptoDB:Cvel_31843"/>
<protein>
    <submittedName>
        <fullName evidence="1">Uncharacterized protein</fullName>
    </submittedName>
</protein>
<dbReference type="AlphaFoldDB" id="A0A0G4HUL6"/>
<proteinExistence type="predicted"/>
<reference evidence="1" key="1">
    <citation type="submission" date="2014-11" db="EMBL/GenBank/DDBJ databases">
        <authorList>
            <person name="Otto D Thomas"/>
            <person name="Naeem Raeece"/>
        </authorList>
    </citation>
    <scope>NUCLEOTIDE SEQUENCE</scope>
</reference>
<dbReference type="EMBL" id="CDMZ01003920">
    <property type="protein sequence ID" value="CEM48061.1"/>
    <property type="molecule type" value="Genomic_DNA"/>
</dbReference>
<organism evidence="1">
    <name type="scientific">Chromera velia CCMP2878</name>
    <dbReference type="NCBI Taxonomy" id="1169474"/>
    <lineage>
        <taxon>Eukaryota</taxon>
        <taxon>Sar</taxon>
        <taxon>Alveolata</taxon>
        <taxon>Colpodellida</taxon>
        <taxon>Chromeraceae</taxon>
        <taxon>Chromera</taxon>
    </lineage>
</organism>